<dbReference type="EMBL" id="MLJW01000020">
    <property type="protein sequence ID" value="OIR11478.1"/>
    <property type="molecule type" value="Genomic_DNA"/>
</dbReference>
<reference evidence="1" key="1">
    <citation type="submission" date="2016-10" db="EMBL/GenBank/DDBJ databases">
        <title>Sequence of Gallionella enrichment culture.</title>
        <authorList>
            <person name="Poehlein A."/>
            <person name="Muehling M."/>
            <person name="Daniel R."/>
        </authorList>
    </citation>
    <scope>NUCLEOTIDE SEQUENCE</scope>
</reference>
<name>A0A1J5THI1_9ZZZZ</name>
<comment type="caution">
    <text evidence="1">The sequence shown here is derived from an EMBL/GenBank/DDBJ whole genome shotgun (WGS) entry which is preliminary data.</text>
</comment>
<evidence type="ECO:0000313" key="1">
    <source>
        <dbReference type="EMBL" id="OIR11478.1"/>
    </source>
</evidence>
<accession>A0A1J5THI1</accession>
<gene>
    <name evidence="1" type="ORF">GALL_69710</name>
</gene>
<protein>
    <submittedName>
        <fullName evidence="1">Uncharacterized protein</fullName>
    </submittedName>
</protein>
<dbReference type="AlphaFoldDB" id="A0A1J5THI1"/>
<sequence>MEIICYRDPELARESRYLPAATYNLAHTLLARSTNGCVFVPIRTMQYLAVLDAEEFVFIDGARKCWIDIAWRDFHPQSRNALDEPIPYQALYYLPDSAQLMSRLQAELPRALHELAGKERLDGPAQVLKFPAPG</sequence>
<organism evidence="1">
    <name type="scientific">mine drainage metagenome</name>
    <dbReference type="NCBI Taxonomy" id="410659"/>
    <lineage>
        <taxon>unclassified sequences</taxon>
        <taxon>metagenomes</taxon>
        <taxon>ecological metagenomes</taxon>
    </lineage>
</organism>
<proteinExistence type="predicted"/>